<proteinExistence type="predicted"/>
<evidence type="ECO:0000259" key="1">
    <source>
        <dbReference type="SMART" id="SM01321"/>
    </source>
</evidence>
<dbReference type="GO" id="GO:0003677">
    <property type="term" value="F:DNA binding"/>
    <property type="evidence" value="ECO:0007669"/>
    <property type="project" value="InterPro"/>
</dbReference>
<dbReference type="Gene3D" id="3.30.70.1290">
    <property type="entry name" value="Transposase IS200-like"/>
    <property type="match status" value="1"/>
</dbReference>
<name>A0A1F6AQU5_9BACT</name>
<evidence type="ECO:0000313" key="3">
    <source>
        <dbReference type="Proteomes" id="UP000176609"/>
    </source>
</evidence>
<dbReference type="Proteomes" id="UP000176609">
    <property type="component" value="Unassembled WGS sequence"/>
</dbReference>
<dbReference type="PANTHER" id="PTHR34322:SF2">
    <property type="entry name" value="TRANSPOSASE IS200-LIKE DOMAIN-CONTAINING PROTEIN"/>
    <property type="match status" value="1"/>
</dbReference>
<dbReference type="Pfam" id="PF01797">
    <property type="entry name" value="Y1_Tnp"/>
    <property type="match status" value="1"/>
</dbReference>
<dbReference type="SMART" id="SM01321">
    <property type="entry name" value="Y1_Tnp"/>
    <property type="match status" value="1"/>
</dbReference>
<dbReference type="InterPro" id="IPR036515">
    <property type="entry name" value="Transposase_17_sf"/>
</dbReference>
<dbReference type="SUPFAM" id="SSF143422">
    <property type="entry name" value="Transposase IS200-like"/>
    <property type="match status" value="1"/>
</dbReference>
<sequence length="228" mass="27098">MPARNIIKCYVDNGFYHIYNRGVEKRTIFLDLQDCKVFLYYLKMYLSPVEDLVELNKAIPRKRINRFIPLNLFDEVDLLAFALMPNHIHILIKQGSRNGIIKFMRRLSTSYASYFNRKYKRIGTLFQSNYKAILVQSDEYLIHLSRYIHLNPLKNKNKTSIDWRNFSSYPYYLGEKNASWLKPSLILDNFKSINNLNPQEILSYQSFVEKYSEDQADILGDLRLEDNL</sequence>
<dbReference type="EMBL" id="MFJR01000007">
    <property type="protein sequence ID" value="OGG27064.1"/>
    <property type="molecule type" value="Genomic_DNA"/>
</dbReference>
<feature type="domain" description="Transposase IS200-like" evidence="1">
    <location>
        <begin position="11"/>
        <end position="151"/>
    </location>
</feature>
<dbReference type="PANTHER" id="PTHR34322">
    <property type="entry name" value="TRANSPOSASE, Y1_TNP DOMAIN-CONTAINING"/>
    <property type="match status" value="1"/>
</dbReference>
<dbReference type="AlphaFoldDB" id="A0A1F6AQU5"/>
<accession>A0A1F6AQU5</accession>
<dbReference type="InterPro" id="IPR002686">
    <property type="entry name" value="Transposase_17"/>
</dbReference>
<dbReference type="GO" id="GO:0004803">
    <property type="term" value="F:transposase activity"/>
    <property type="evidence" value="ECO:0007669"/>
    <property type="project" value="InterPro"/>
</dbReference>
<evidence type="ECO:0000313" key="2">
    <source>
        <dbReference type="EMBL" id="OGG27064.1"/>
    </source>
</evidence>
<reference evidence="2 3" key="1">
    <citation type="journal article" date="2016" name="Nat. Commun.">
        <title>Thousands of microbial genomes shed light on interconnected biogeochemical processes in an aquifer system.</title>
        <authorList>
            <person name="Anantharaman K."/>
            <person name="Brown C.T."/>
            <person name="Hug L.A."/>
            <person name="Sharon I."/>
            <person name="Castelle C.J."/>
            <person name="Probst A.J."/>
            <person name="Thomas B.C."/>
            <person name="Singh A."/>
            <person name="Wilkins M.J."/>
            <person name="Karaoz U."/>
            <person name="Brodie E.L."/>
            <person name="Williams K.H."/>
            <person name="Hubbard S.S."/>
            <person name="Banfield J.F."/>
        </authorList>
    </citation>
    <scope>NUCLEOTIDE SEQUENCE [LARGE SCALE GENOMIC DNA]</scope>
</reference>
<organism evidence="2 3">
    <name type="scientific">Candidatus Gottesmanbacteria bacterium RIFCSPLOWO2_01_FULL_39_12b</name>
    <dbReference type="NCBI Taxonomy" id="1798388"/>
    <lineage>
        <taxon>Bacteria</taxon>
        <taxon>Candidatus Gottesmaniibacteriota</taxon>
    </lineage>
</organism>
<gene>
    <name evidence="2" type="ORF">A2960_02885</name>
</gene>
<dbReference type="GO" id="GO:0006313">
    <property type="term" value="P:DNA transposition"/>
    <property type="evidence" value="ECO:0007669"/>
    <property type="project" value="InterPro"/>
</dbReference>
<protein>
    <recommendedName>
        <fullName evidence="1">Transposase IS200-like domain-containing protein</fullName>
    </recommendedName>
</protein>
<comment type="caution">
    <text evidence="2">The sequence shown here is derived from an EMBL/GenBank/DDBJ whole genome shotgun (WGS) entry which is preliminary data.</text>
</comment>